<dbReference type="Pfam" id="PF13041">
    <property type="entry name" value="PPR_2"/>
    <property type="match status" value="1"/>
</dbReference>
<evidence type="ECO:0008006" key="5">
    <source>
        <dbReference type="Google" id="ProtNLM"/>
    </source>
</evidence>
<dbReference type="InterPro" id="IPR011990">
    <property type="entry name" value="TPR-like_helical_dom_sf"/>
</dbReference>
<organism evidence="3 4">
    <name type="scientific">Lithocarpus litseifolius</name>
    <dbReference type="NCBI Taxonomy" id="425828"/>
    <lineage>
        <taxon>Eukaryota</taxon>
        <taxon>Viridiplantae</taxon>
        <taxon>Streptophyta</taxon>
        <taxon>Embryophyta</taxon>
        <taxon>Tracheophyta</taxon>
        <taxon>Spermatophyta</taxon>
        <taxon>Magnoliopsida</taxon>
        <taxon>eudicotyledons</taxon>
        <taxon>Gunneridae</taxon>
        <taxon>Pentapetalae</taxon>
        <taxon>rosids</taxon>
        <taxon>fabids</taxon>
        <taxon>Fagales</taxon>
        <taxon>Fagaceae</taxon>
        <taxon>Lithocarpus</taxon>
    </lineage>
</organism>
<protein>
    <recommendedName>
        <fullName evidence="5">Pentatricopeptide repeat-containing protein</fullName>
    </recommendedName>
</protein>
<evidence type="ECO:0000313" key="4">
    <source>
        <dbReference type="Proteomes" id="UP001459277"/>
    </source>
</evidence>
<gene>
    <name evidence="3" type="ORF">SO802_013904</name>
</gene>
<dbReference type="NCBIfam" id="TIGR00756">
    <property type="entry name" value="PPR"/>
    <property type="match status" value="1"/>
</dbReference>
<dbReference type="PROSITE" id="PS51375">
    <property type="entry name" value="PPR"/>
    <property type="match status" value="1"/>
</dbReference>
<evidence type="ECO:0000313" key="3">
    <source>
        <dbReference type="EMBL" id="KAL0006343.1"/>
    </source>
</evidence>
<sequence>MDGNGCSPNDHTYNTLIQGLLQWNETSKAMEFVKIMVGKGFSANASTASMLIDLLSADPGDK</sequence>
<evidence type="ECO:0000256" key="1">
    <source>
        <dbReference type="ARBA" id="ARBA00022737"/>
    </source>
</evidence>
<dbReference type="Proteomes" id="UP001459277">
    <property type="component" value="Unassembled WGS sequence"/>
</dbReference>
<accession>A0AAW2D9F9</accession>
<dbReference type="InterPro" id="IPR002885">
    <property type="entry name" value="PPR_rpt"/>
</dbReference>
<proteinExistence type="predicted"/>
<evidence type="ECO:0000256" key="2">
    <source>
        <dbReference type="PROSITE-ProRule" id="PRU00708"/>
    </source>
</evidence>
<feature type="repeat" description="PPR" evidence="2">
    <location>
        <begin position="9"/>
        <end position="43"/>
    </location>
</feature>
<keyword evidence="1" id="KW-0677">Repeat</keyword>
<dbReference type="EMBL" id="JAZDWU010000004">
    <property type="protein sequence ID" value="KAL0006343.1"/>
    <property type="molecule type" value="Genomic_DNA"/>
</dbReference>
<keyword evidence="4" id="KW-1185">Reference proteome</keyword>
<reference evidence="3 4" key="1">
    <citation type="submission" date="2024-01" db="EMBL/GenBank/DDBJ databases">
        <title>A telomere-to-telomere, gap-free genome of sweet tea (Lithocarpus litseifolius).</title>
        <authorList>
            <person name="Zhou J."/>
        </authorList>
    </citation>
    <scope>NUCLEOTIDE SEQUENCE [LARGE SCALE GENOMIC DNA]</scope>
    <source>
        <strain evidence="3">Zhou-2022a</strain>
        <tissue evidence="3">Leaf</tissue>
    </source>
</reference>
<dbReference type="AlphaFoldDB" id="A0AAW2D9F9"/>
<dbReference type="Gene3D" id="1.25.40.10">
    <property type="entry name" value="Tetratricopeptide repeat domain"/>
    <property type="match status" value="1"/>
</dbReference>
<comment type="caution">
    <text evidence="3">The sequence shown here is derived from an EMBL/GenBank/DDBJ whole genome shotgun (WGS) entry which is preliminary data.</text>
</comment>
<name>A0AAW2D9F9_9ROSI</name>
<feature type="non-terminal residue" evidence="3">
    <location>
        <position position="62"/>
    </location>
</feature>